<dbReference type="GO" id="GO:0051287">
    <property type="term" value="F:NAD binding"/>
    <property type="evidence" value="ECO:0007669"/>
    <property type="project" value="InterPro"/>
</dbReference>
<dbReference type="PANTHER" id="PTHR42938:SF47">
    <property type="entry name" value="HYDROXYPYRUVATE REDUCTASE"/>
    <property type="match status" value="1"/>
</dbReference>
<dbReference type="Gene3D" id="3.40.50.720">
    <property type="entry name" value="NAD(P)-binding Rossmann-like Domain"/>
    <property type="match status" value="2"/>
</dbReference>
<gene>
    <name evidence="6" type="primary">pdxB</name>
    <name evidence="6" type="ORF">HMPREF0971_01242</name>
</gene>
<dbReference type="GO" id="GO:0033711">
    <property type="term" value="F:4-phosphoerythronate dehydrogenase activity"/>
    <property type="evidence" value="ECO:0007669"/>
    <property type="project" value="UniProtKB-EC"/>
</dbReference>
<evidence type="ECO:0000256" key="1">
    <source>
        <dbReference type="ARBA" id="ARBA00023002"/>
    </source>
</evidence>
<dbReference type="FunFam" id="3.40.50.720:FF:000492">
    <property type="entry name" value="D3-phosphoglycerate dehydrogenase, putative"/>
    <property type="match status" value="1"/>
</dbReference>
<dbReference type="AlphaFoldDB" id="D1QQJ3"/>
<dbReference type="PROSITE" id="PS00065">
    <property type="entry name" value="D_2_HYDROXYACID_DH_1"/>
    <property type="match status" value="1"/>
</dbReference>
<evidence type="ECO:0000256" key="2">
    <source>
        <dbReference type="ARBA" id="ARBA00023027"/>
    </source>
</evidence>
<dbReference type="SUPFAM" id="SSF52283">
    <property type="entry name" value="Formate/glycerate dehydrogenase catalytic domain-like"/>
    <property type="match status" value="1"/>
</dbReference>
<organism evidence="6 7">
    <name type="scientific">Segatella oris F0302</name>
    <dbReference type="NCBI Taxonomy" id="649760"/>
    <lineage>
        <taxon>Bacteria</taxon>
        <taxon>Pseudomonadati</taxon>
        <taxon>Bacteroidota</taxon>
        <taxon>Bacteroidia</taxon>
        <taxon>Bacteroidales</taxon>
        <taxon>Prevotellaceae</taxon>
        <taxon>Segatella</taxon>
    </lineage>
</organism>
<name>D1QQJ3_9BACT</name>
<evidence type="ECO:0000313" key="6">
    <source>
        <dbReference type="EMBL" id="EFB32399.1"/>
    </source>
</evidence>
<feature type="domain" description="D-isomer specific 2-hydroxyacid dehydrogenase catalytic" evidence="4">
    <location>
        <begin position="23"/>
        <end position="306"/>
    </location>
</feature>
<proteinExistence type="inferred from homology"/>
<keyword evidence="2" id="KW-0520">NAD</keyword>
<dbReference type="PANTHER" id="PTHR42938">
    <property type="entry name" value="FORMATE DEHYDROGENASE 1"/>
    <property type="match status" value="1"/>
</dbReference>
<dbReference type="Pfam" id="PF00389">
    <property type="entry name" value="2-Hacid_dh"/>
    <property type="match status" value="1"/>
</dbReference>
<dbReference type="HOGENOM" id="CLU_019796_1_3_10"/>
<comment type="caution">
    <text evidence="6">The sequence shown here is derived from an EMBL/GenBank/DDBJ whole genome shotgun (WGS) entry which is preliminary data.</text>
</comment>
<dbReference type="STRING" id="649760.HMPREF0971_01242"/>
<keyword evidence="1 3" id="KW-0560">Oxidoreductase</keyword>
<feature type="domain" description="D-isomer specific 2-hydroxyacid dehydrogenase NAD-binding" evidence="5">
    <location>
        <begin position="125"/>
        <end position="253"/>
    </location>
</feature>
<evidence type="ECO:0000259" key="5">
    <source>
        <dbReference type="Pfam" id="PF02826"/>
    </source>
</evidence>
<comment type="similarity">
    <text evidence="3">Belongs to the D-isomer specific 2-hydroxyacid dehydrogenase family.</text>
</comment>
<evidence type="ECO:0000313" key="7">
    <source>
        <dbReference type="Proteomes" id="UP000004079"/>
    </source>
</evidence>
<dbReference type="EMBL" id="ACUZ02000023">
    <property type="protein sequence ID" value="EFB32399.1"/>
    <property type="molecule type" value="Genomic_DNA"/>
</dbReference>
<dbReference type="SUPFAM" id="SSF51735">
    <property type="entry name" value="NAD(P)-binding Rossmann-fold domains"/>
    <property type="match status" value="1"/>
</dbReference>
<dbReference type="Pfam" id="PF02826">
    <property type="entry name" value="2-Hacid_dh_C"/>
    <property type="match status" value="1"/>
</dbReference>
<accession>D1QQJ3</accession>
<dbReference type="EC" id="1.1.1.290" evidence="6"/>
<evidence type="ECO:0000259" key="4">
    <source>
        <dbReference type="Pfam" id="PF00389"/>
    </source>
</evidence>
<evidence type="ECO:0000256" key="3">
    <source>
        <dbReference type="RuleBase" id="RU003719"/>
    </source>
</evidence>
<dbReference type="InterPro" id="IPR006139">
    <property type="entry name" value="D-isomer_2_OHA_DH_cat_dom"/>
</dbReference>
<sequence>MTMKVLVATEKPFAAAAVEGIKKEVESAGHELVLLEKYTEKAQLLHAVKDADAMIIRSDKVDAEVLDAAEKLQIVVRAGAGYDNIDLKAATSHHVVAENTPGQNSNAVAELVFGMLVMAVRNFYNGKSGTELKGKRLGILAFGNVGRNVARVAKGFGMEVYAYDAFCPADVIEAAGVHACKSQDELFESCDIVSLHIPATPETLKSIGYQLVNKLPKGGVLINTARKEVINEDELLKLLADRTDLKYVTDIMPDADAAFKKLEGRYFSTPKKMGAQTAEANINAGIAAAKQINAYFADGCTKYQVNK</sequence>
<dbReference type="InterPro" id="IPR029752">
    <property type="entry name" value="D-isomer_DH_CS1"/>
</dbReference>
<protein>
    <submittedName>
        <fullName evidence="6">4-phosphoerythronate dehydrogenase</fullName>
        <ecNumber evidence="6">1.1.1.290</ecNumber>
    </submittedName>
</protein>
<dbReference type="InterPro" id="IPR036291">
    <property type="entry name" value="NAD(P)-bd_dom_sf"/>
</dbReference>
<dbReference type="Proteomes" id="UP000004079">
    <property type="component" value="Unassembled WGS sequence"/>
</dbReference>
<dbReference type="InterPro" id="IPR006140">
    <property type="entry name" value="D-isomer_DH_NAD-bd"/>
</dbReference>
<reference evidence="6 7" key="1">
    <citation type="submission" date="2009-11" db="EMBL/GenBank/DDBJ databases">
        <authorList>
            <person name="Weinstock G."/>
            <person name="Sodergren E."/>
            <person name="Clifton S."/>
            <person name="Fulton L."/>
            <person name="Fulton B."/>
            <person name="Courtney L."/>
            <person name="Fronick C."/>
            <person name="Harrison M."/>
            <person name="Strong C."/>
            <person name="Farmer C."/>
            <person name="Delahaunty K."/>
            <person name="Markovic C."/>
            <person name="Hall O."/>
            <person name="Minx P."/>
            <person name="Tomlinson C."/>
            <person name="Mitreva M."/>
            <person name="Nelson J."/>
            <person name="Hou S."/>
            <person name="Wollam A."/>
            <person name="Pepin K.H."/>
            <person name="Johnson M."/>
            <person name="Bhonagiri V."/>
            <person name="Nash W.E."/>
            <person name="Warren W."/>
            <person name="Chinwalla A."/>
            <person name="Mardis E.R."/>
            <person name="Wilson R.K."/>
        </authorList>
    </citation>
    <scope>NUCLEOTIDE SEQUENCE [LARGE SCALE GENOMIC DNA]</scope>
    <source>
        <strain evidence="6 7">F0302</strain>
    </source>
</reference>